<dbReference type="Pfam" id="PF13358">
    <property type="entry name" value="DDE_3"/>
    <property type="match status" value="1"/>
</dbReference>
<feature type="domain" description="Insertion element IS150 protein InsJ-like helix-turn-helix" evidence="2">
    <location>
        <begin position="21"/>
        <end position="71"/>
    </location>
</feature>
<dbReference type="Proteomes" id="UP000807309">
    <property type="component" value="Unassembled WGS sequence"/>
</dbReference>
<comment type="caution">
    <text evidence="4">The sequence shown here is derived from an EMBL/GenBank/DDBJ whole genome shotgun (WGS) entry which is preliminary data.</text>
</comment>
<evidence type="ECO:0000259" key="3">
    <source>
        <dbReference type="Pfam" id="PF13592"/>
    </source>
</evidence>
<organism evidence="4 5">
    <name type="scientific">Nocardia abscessus</name>
    <dbReference type="NCBI Taxonomy" id="120957"/>
    <lineage>
        <taxon>Bacteria</taxon>
        <taxon>Bacillati</taxon>
        <taxon>Actinomycetota</taxon>
        <taxon>Actinomycetes</taxon>
        <taxon>Mycobacteriales</taxon>
        <taxon>Nocardiaceae</taxon>
        <taxon>Nocardia</taxon>
    </lineage>
</organism>
<dbReference type="PANTHER" id="PTHR46564">
    <property type="entry name" value="TRANSPOSASE"/>
    <property type="match status" value="1"/>
</dbReference>
<dbReference type="Gene3D" id="3.30.420.10">
    <property type="entry name" value="Ribonuclease H-like superfamily/Ribonuclease H"/>
    <property type="match status" value="1"/>
</dbReference>
<gene>
    <name evidence="4" type="ORF">IU470_27060</name>
</gene>
<dbReference type="PANTHER" id="PTHR46564:SF1">
    <property type="entry name" value="TRANSPOSASE"/>
    <property type="match status" value="1"/>
</dbReference>
<sequence length="348" mass="38915">MSDDFRMDMRRLSPGQQEALRMRVMGAMRDGMSGAEAQRVFGVSEGSIRNWRNRFAAGGVEGLESGRPGRRAGDGAKLTPSQAEALVEALIVFCPEQLELGGLLWTLRKVAELARRLFGVSFTEQGMGKVLRRMGFTFQRPDRGVIEANPEAMAKWVQVTYPALAQRAKAEDAVILFGDQVGVRSDQLSGRTWGRRGQTPTVARTGKRFSLNAMSTISPRGDMHFTVFRGRFNAKAFLEFLTRLLAQHEAKIHLVVDGHPVHRSKAVTAWVAERSEKIELHFLPAYAPHLNPDELVNADLKRTLADQIITNPAQMETSVRSFFHRVQKLPTRVRGYFQAPHTIYASTV</sequence>
<dbReference type="InterPro" id="IPR025959">
    <property type="entry name" value="Winged_HTH_dom"/>
</dbReference>
<dbReference type="Pfam" id="PF13592">
    <property type="entry name" value="HTH_33"/>
    <property type="match status" value="1"/>
</dbReference>
<proteinExistence type="predicted"/>
<name>A0ABS0CEH9_9NOCA</name>
<evidence type="ECO:0000259" key="2">
    <source>
        <dbReference type="Pfam" id="PF13518"/>
    </source>
</evidence>
<dbReference type="InterPro" id="IPR047655">
    <property type="entry name" value="Transpos_IS630-like"/>
</dbReference>
<dbReference type="RefSeq" id="WP_195035627.1">
    <property type="nucleotide sequence ID" value="NZ_JADLRE010000025.1"/>
</dbReference>
<dbReference type="InterPro" id="IPR036397">
    <property type="entry name" value="RNaseH_sf"/>
</dbReference>
<protein>
    <submittedName>
        <fullName evidence="4">IS630 family transposase</fullName>
    </submittedName>
</protein>
<dbReference type="InterPro" id="IPR009057">
    <property type="entry name" value="Homeodomain-like_sf"/>
</dbReference>
<dbReference type="Pfam" id="PF13518">
    <property type="entry name" value="HTH_28"/>
    <property type="match status" value="1"/>
</dbReference>
<feature type="domain" description="Winged helix-turn helix" evidence="3">
    <location>
        <begin position="103"/>
        <end position="158"/>
    </location>
</feature>
<dbReference type="NCBIfam" id="NF033545">
    <property type="entry name" value="transpos_IS630"/>
    <property type="match status" value="1"/>
</dbReference>
<evidence type="ECO:0000259" key="1">
    <source>
        <dbReference type="Pfam" id="PF13358"/>
    </source>
</evidence>
<feature type="domain" description="Tc1-like transposase DDE" evidence="1">
    <location>
        <begin position="175"/>
        <end position="307"/>
    </location>
</feature>
<evidence type="ECO:0000313" key="5">
    <source>
        <dbReference type="Proteomes" id="UP000807309"/>
    </source>
</evidence>
<accession>A0ABS0CEH9</accession>
<keyword evidence="5" id="KW-1185">Reference proteome</keyword>
<dbReference type="InterPro" id="IPR055247">
    <property type="entry name" value="InsJ-like_HTH"/>
</dbReference>
<reference evidence="4 5" key="1">
    <citation type="submission" date="2020-10" db="EMBL/GenBank/DDBJ databases">
        <title>Identification of Nocardia species via Next-generation sequencing and recognition of intraspecies genetic diversity.</title>
        <authorList>
            <person name="Li P."/>
            <person name="Li P."/>
            <person name="Lu B."/>
        </authorList>
    </citation>
    <scope>NUCLEOTIDE SEQUENCE [LARGE SCALE GENOMIC DNA]</scope>
    <source>
        <strain evidence="4 5">N-11</strain>
    </source>
</reference>
<evidence type="ECO:0000313" key="4">
    <source>
        <dbReference type="EMBL" id="MBF6228747.1"/>
    </source>
</evidence>
<dbReference type="InterPro" id="IPR038717">
    <property type="entry name" value="Tc1-like_DDE_dom"/>
</dbReference>
<dbReference type="EMBL" id="JADLRE010000025">
    <property type="protein sequence ID" value="MBF6228747.1"/>
    <property type="molecule type" value="Genomic_DNA"/>
</dbReference>
<dbReference type="SUPFAM" id="SSF46689">
    <property type="entry name" value="Homeodomain-like"/>
    <property type="match status" value="1"/>
</dbReference>